<feature type="region of interest" description="Disordered" evidence="1">
    <location>
        <begin position="75"/>
        <end position="119"/>
    </location>
</feature>
<reference evidence="3 4" key="1">
    <citation type="submission" date="2007-06" db="EMBL/GenBank/DDBJ databases">
        <authorList>
            <person name="Shimkets L."/>
            <person name="Ferriera S."/>
            <person name="Johnson J."/>
            <person name="Kravitz S."/>
            <person name="Beeson K."/>
            <person name="Sutton G."/>
            <person name="Rogers Y.-H."/>
            <person name="Friedman R."/>
            <person name="Frazier M."/>
            <person name="Venter J.C."/>
        </authorList>
    </citation>
    <scope>NUCLEOTIDE SEQUENCE [LARGE SCALE GENOMIC DNA]</scope>
    <source>
        <strain evidence="3 4">SIR-1</strain>
    </source>
</reference>
<keyword evidence="2" id="KW-0732">Signal</keyword>
<evidence type="ECO:0000313" key="4">
    <source>
        <dbReference type="Proteomes" id="UP000005801"/>
    </source>
</evidence>
<evidence type="ECO:0008006" key="5">
    <source>
        <dbReference type="Google" id="ProtNLM"/>
    </source>
</evidence>
<name>A6G5M1_9BACT</name>
<keyword evidence="4" id="KW-1185">Reference proteome</keyword>
<evidence type="ECO:0000256" key="2">
    <source>
        <dbReference type="SAM" id="SignalP"/>
    </source>
</evidence>
<dbReference type="EMBL" id="ABCS01000026">
    <property type="protein sequence ID" value="EDM78802.1"/>
    <property type="molecule type" value="Genomic_DNA"/>
</dbReference>
<dbReference type="AlphaFoldDB" id="A6G5M1"/>
<dbReference type="Proteomes" id="UP000005801">
    <property type="component" value="Unassembled WGS sequence"/>
</dbReference>
<sequence length="226" mass="23136">MAIIPAMKRALFLCAAGCLGLLAGCFSTSDSNDDAADEAETGCPVGAETCPCTSGGVCDEGLQCLSGICVAESSETETGTGDTDTDTGTGTGTDTTETSSEDTTDESDSESETTGGYGGDCDPLLQDCPEDGAICHWEEVDGMTFFTCVQSEVYAGVGEGCGVQSDCAWGLYCASGESSPCGENCCTNYCDIADPTCQLPESQCIPFFEEGEAPAGYESVGVCLLY</sequence>
<feature type="chain" id="PRO_5002697131" description="Lipoprotein" evidence="2">
    <location>
        <begin position="24"/>
        <end position="226"/>
    </location>
</feature>
<evidence type="ECO:0000256" key="1">
    <source>
        <dbReference type="SAM" id="MobiDB-lite"/>
    </source>
</evidence>
<gene>
    <name evidence="3" type="ORF">PPSIR1_32427</name>
</gene>
<dbReference type="STRING" id="391625.PPSIR1_32427"/>
<feature type="compositionally biased region" description="Low complexity" evidence="1">
    <location>
        <begin position="76"/>
        <end position="98"/>
    </location>
</feature>
<organism evidence="3 4">
    <name type="scientific">Plesiocystis pacifica SIR-1</name>
    <dbReference type="NCBI Taxonomy" id="391625"/>
    <lineage>
        <taxon>Bacteria</taxon>
        <taxon>Pseudomonadati</taxon>
        <taxon>Myxococcota</taxon>
        <taxon>Polyangia</taxon>
        <taxon>Nannocystales</taxon>
        <taxon>Nannocystaceae</taxon>
        <taxon>Plesiocystis</taxon>
    </lineage>
</organism>
<proteinExistence type="predicted"/>
<accession>A6G5M1</accession>
<protein>
    <recommendedName>
        <fullName evidence="5">Lipoprotein</fullName>
    </recommendedName>
</protein>
<comment type="caution">
    <text evidence="3">The sequence shown here is derived from an EMBL/GenBank/DDBJ whole genome shotgun (WGS) entry which is preliminary data.</text>
</comment>
<feature type="compositionally biased region" description="Acidic residues" evidence="1">
    <location>
        <begin position="99"/>
        <end position="111"/>
    </location>
</feature>
<feature type="signal peptide" evidence="2">
    <location>
        <begin position="1"/>
        <end position="23"/>
    </location>
</feature>
<evidence type="ECO:0000313" key="3">
    <source>
        <dbReference type="EMBL" id="EDM78802.1"/>
    </source>
</evidence>